<dbReference type="InterPro" id="IPR009056">
    <property type="entry name" value="Cyt_c-like_dom"/>
</dbReference>
<evidence type="ECO:0000256" key="3">
    <source>
        <dbReference type="ARBA" id="ARBA00022723"/>
    </source>
</evidence>
<dbReference type="AlphaFoldDB" id="A0A2R3ISB0"/>
<dbReference type="RefSeq" id="WP_053814792.1">
    <property type="nucleotide sequence ID" value="NZ_CP027169.1"/>
</dbReference>
<protein>
    <submittedName>
        <fullName evidence="8">Cytochrome C oxidase, cbb3-type, subunit III family protein</fullName>
    </submittedName>
</protein>
<gene>
    <name evidence="8" type="ORF">CSB93_0949</name>
</gene>
<feature type="domain" description="Cytochrome c" evidence="7">
    <location>
        <begin position="48"/>
        <end position="121"/>
    </location>
</feature>
<reference evidence="8 9" key="1">
    <citation type="submission" date="2018-02" db="EMBL/GenBank/DDBJ databases">
        <title>FDA/CDC Antimicrobial Resistant Isolate Bank Genome Sequencing.</title>
        <authorList>
            <person name="Benahmed F.H."/>
            <person name="Lutgring J.D."/>
            <person name="Yoo B."/>
            <person name="Machado M."/>
            <person name="Brown A."/>
            <person name="McAllister G."/>
            <person name="Perry A."/>
            <person name="Halpin A.L."/>
            <person name="Vavikolanu K."/>
            <person name="Ott S."/>
            <person name="Zhao X."/>
            <person name="Tallon L.J."/>
            <person name="Sadzewicz L."/>
            <person name="Aluvathingal J."/>
            <person name="Nadendla S."/>
            <person name="Voskania-kordi A."/>
            <person name="Simonyan V."/>
            <person name="Patel J."/>
            <person name="Shawar R.M."/>
        </authorList>
    </citation>
    <scope>NUCLEOTIDE SEQUENCE [LARGE SCALE GENOMIC DNA]</scope>
    <source>
        <strain evidence="8 9">AR_0356</strain>
    </source>
</reference>
<keyword evidence="6" id="KW-0732">Signal</keyword>
<keyword evidence="1" id="KW-0813">Transport</keyword>
<sequence length="127" mass="13279">MPSTSRPGSSLPRLRHLGLLPLCLALVACGDSAEPPPAADVQRVPADAALAQVYSASCKLCHADPASGAPLTGATAAWAPRLAQGMDTLLDHSINGYKGMPPMGMCMQCSEEQFRALIEFMSAAQDR</sequence>
<keyword evidence="5" id="KW-0408">Iron</keyword>
<dbReference type="PRINTS" id="PR00607">
    <property type="entry name" value="CYTCHROMECIE"/>
</dbReference>
<evidence type="ECO:0000256" key="1">
    <source>
        <dbReference type="ARBA" id="ARBA00022448"/>
    </source>
</evidence>
<dbReference type="Gene3D" id="1.10.760.10">
    <property type="entry name" value="Cytochrome c-like domain"/>
    <property type="match status" value="1"/>
</dbReference>
<evidence type="ECO:0000256" key="2">
    <source>
        <dbReference type="ARBA" id="ARBA00022617"/>
    </source>
</evidence>
<dbReference type="GO" id="GO:0020037">
    <property type="term" value="F:heme binding"/>
    <property type="evidence" value="ECO:0007669"/>
    <property type="project" value="InterPro"/>
</dbReference>
<proteinExistence type="predicted"/>
<dbReference type="GO" id="GO:0005506">
    <property type="term" value="F:iron ion binding"/>
    <property type="evidence" value="ECO:0007669"/>
    <property type="project" value="InterPro"/>
</dbReference>
<dbReference type="Pfam" id="PF13442">
    <property type="entry name" value="Cytochrome_CBB3"/>
    <property type="match status" value="1"/>
</dbReference>
<evidence type="ECO:0000256" key="6">
    <source>
        <dbReference type="SAM" id="SignalP"/>
    </source>
</evidence>
<dbReference type="PANTHER" id="PTHR40942:SF4">
    <property type="entry name" value="CYTOCHROME C5"/>
    <property type="match status" value="1"/>
</dbReference>
<keyword evidence="2" id="KW-0349">Heme</keyword>
<dbReference type="Proteomes" id="UP000238390">
    <property type="component" value="Chromosome"/>
</dbReference>
<dbReference type="FunFam" id="1.10.760.10:FF:000029">
    <property type="entry name" value="Cytochrome c5"/>
    <property type="match status" value="1"/>
</dbReference>
<feature type="chain" id="PRO_5015311531" evidence="6">
    <location>
        <begin position="34"/>
        <end position="127"/>
    </location>
</feature>
<dbReference type="EMBL" id="CP027169">
    <property type="protein sequence ID" value="AVK04713.1"/>
    <property type="molecule type" value="Genomic_DNA"/>
</dbReference>
<dbReference type="InterPro" id="IPR002323">
    <property type="entry name" value="Cyt_CIE"/>
</dbReference>
<dbReference type="InterPro" id="IPR036909">
    <property type="entry name" value="Cyt_c-like_dom_sf"/>
</dbReference>
<dbReference type="PANTHER" id="PTHR40942">
    <property type="match status" value="1"/>
</dbReference>
<accession>A0A2R3ISB0</accession>
<organism evidence="8 9">
    <name type="scientific">Pseudomonas paraeruginosa</name>
    <dbReference type="NCBI Taxonomy" id="2994495"/>
    <lineage>
        <taxon>Bacteria</taxon>
        <taxon>Pseudomonadati</taxon>
        <taxon>Pseudomonadota</taxon>
        <taxon>Gammaproteobacteria</taxon>
        <taxon>Pseudomonadales</taxon>
        <taxon>Pseudomonadaceae</taxon>
        <taxon>Pseudomonas</taxon>
    </lineage>
</organism>
<keyword evidence="3" id="KW-0479">Metal-binding</keyword>
<evidence type="ECO:0000259" key="7">
    <source>
        <dbReference type="Pfam" id="PF13442"/>
    </source>
</evidence>
<dbReference type="SUPFAM" id="SSF46626">
    <property type="entry name" value="Cytochrome c"/>
    <property type="match status" value="1"/>
</dbReference>
<dbReference type="GO" id="GO:0009055">
    <property type="term" value="F:electron transfer activity"/>
    <property type="evidence" value="ECO:0007669"/>
    <property type="project" value="InterPro"/>
</dbReference>
<evidence type="ECO:0000313" key="8">
    <source>
        <dbReference type="EMBL" id="AVK04713.1"/>
    </source>
</evidence>
<keyword evidence="9" id="KW-1185">Reference proteome</keyword>
<evidence type="ECO:0000256" key="5">
    <source>
        <dbReference type="ARBA" id="ARBA00023004"/>
    </source>
</evidence>
<name>A0A2R3ISB0_9PSED</name>
<keyword evidence="4" id="KW-0249">Electron transport</keyword>
<dbReference type="PROSITE" id="PS51257">
    <property type="entry name" value="PROKAR_LIPOPROTEIN"/>
    <property type="match status" value="1"/>
</dbReference>
<feature type="signal peptide" evidence="6">
    <location>
        <begin position="1"/>
        <end position="33"/>
    </location>
</feature>
<evidence type="ECO:0000313" key="9">
    <source>
        <dbReference type="Proteomes" id="UP000238390"/>
    </source>
</evidence>
<evidence type="ECO:0000256" key="4">
    <source>
        <dbReference type="ARBA" id="ARBA00022982"/>
    </source>
</evidence>